<gene>
    <name evidence="1" type="ORF">MM415B00562_0029</name>
</gene>
<name>A0A6M3J416_9ZZZZ</name>
<accession>A0A6M3J416</accession>
<dbReference type="EMBL" id="MT141510">
    <property type="protein sequence ID" value="QJA63995.1"/>
    <property type="molecule type" value="Genomic_DNA"/>
</dbReference>
<protein>
    <submittedName>
        <fullName evidence="1">Uncharacterized protein</fullName>
    </submittedName>
</protein>
<dbReference type="AlphaFoldDB" id="A0A6M3J416"/>
<organism evidence="1">
    <name type="scientific">viral metagenome</name>
    <dbReference type="NCBI Taxonomy" id="1070528"/>
    <lineage>
        <taxon>unclassified sequences</taxon>
        <taxon>metagenomes</taxon>
        <taxon>organismal metagenomes</taxon>
    </lineage>
</organism>
<reference evidence="1" key="1">
    <citation type="submission" date="2020-03" db="EMBL/GenBank/DDBJ databases">
        <title>The deep terrestrial virosphere.</title>
        <authorList>
            <person name="Holmfeldt K."/>
            <person name="Nilsson E."/>
            <person name="Simone D."/>
            <person name="Lopez-Fernandez M."/>
            <person name="Wu X."/>
            <person name="de Brujin I."/>
            <person name="Lundin D."/>
            <person name="Andersson A."/>
            <person name="Bertilsson S."/>
            <person name="Dopson M."/>
        </authorList>
    </citation>
    <scope>NUCLEOTIDE SEQUENCE</scope>
    <source>
        <strain evidence="1">MM415B00562</strain>
    </source>
</reference>
<proteinExistence type="predicted"/>
<evidence type="ECO:0000313" key="1">
    <source>
        <dbReference type="EMBL" id="QJA63995.1"/>
    </source>
</evidence>
<sequence>MTVEPIRTIYPFAEVFEISTNGTTAVDVWDIPINTIITMVLARVKVAGAGSGGNLIVGDDDDDDGFILAANLCGATVATIYGDAVAERGAYLEAGATGTHAGSWKVYPAAGKELKIDCSVDMTTEATIELFVFGYSYHV</sequence>